<dbReference type="Pfam" id="PF01494">
    <property type="entry name" value="FAD_binding_3"/>
    <property type="match status" value="1"/>
</dbReference>
<gene>
    <name evidence="4" type="primary">vioD</name>
    <name evidence="4" type="ORF">NCTC10911_00651</name>
</gene>
<dbReference type="InterPro" id="IPR050631">
    <property type="entry name" value="PheA/TfdB_FAD_monoxygenase"/>
</dbReference>
<protein>
    <submittedName>
        <fullName evidence="4">Probable tryptophan hydroxylase vioD</fullName>
        <ecNumber evidence="4">1.-.-.-</ecNumber>
    </submittedName>
</protein>
<organism evidence="4 5">
    <name type="scientific">Bordetella pertussis</name>
    <dbReference type="NCBI Taxonomy" id="520"/>
    <lineage>
        <taxon>Bacteria</taxon>
        <taxon>Pseudomonadati</taxon>
        <taxon>Pseudomonadota</taxon>
        <taxon>Betaproteobacteria</taxon>
        <taxon>Burkholderiales</taxon>
        <taxon>Alcaligenaceae</taxon>
        <taxon>Bordetella</taxon>
    </lineage>
</organism>
<accession>A0A0E8FR50</accession>
<evidence type="ECO:0000313" key="4">
    <source>
        <dbReference type="EMBL" id="SUV63647.1"/>
    </source>
</evidence>
<dbReference type="PRINTS" id="PR00420">
    <property type="entry name" value="RNGMNOXGNASE"/>
</dbReference>
<dbReference type="GO" id="GO:0071949">
    <property type="term" value="F:FAD binding"/>
    <property type="evidence" value="ECO:0007669"/>
    <property type="project" value="InterPro"/>
</dbReference>
<dbReference type="Proteomes" id="UP000255014">
    <property type="component" value="Unassembled WGS sequence"/>
</dbReference>
<dbReference type="Gene3D" id="3.50.50.60">
    <property type="entry name" value="FAD/NAD(P)-binding domain"/>
    <property type="match status" value="2"/>
</dbReference>
<evidence type="ECO:0000259" key="3">
    <source>
        <dbReference type="Pfam" id="PF01494"/>
    </source>
</evidence>
<evidence type="ECO:0000256" key="1">
    <source>
        <dbReference type="ARBA" id="ARBA00023002"/>
    </source>
</evidence>
<evidence type="ECO:0000256" key="2">
    <source>
        <dbReference type="ARBA" id="ARBA00023027"/>
    </source>
</evidence>
<dbReference type="PANTHER" id="PTHR43476:SF4">
    <property type="entry name" value="BLR0106 PROTEIN"/>
    <property type="match status" value="1"/>
</dbReference>
<keyword evidence="2" id="KW-0520">NAD</keyword>
<dbReference type="PANTHER" id="PTHR43476">
    <property type="entry name" value="3-(3-HYDROXY-PHENYL)PROPIONATE/3-HYDROXYCINNAMIC ACID HYDROXYLASE"/>
    <property type="match status" value="1"/>
</dbReference>
<dbReference type="InterPro" id="IPR002938">
    <property type="entry name" value="FAD-bd"/>
</dbReference>
<evidence type="ECO:0000313" key="5">
    <source>
        <dbReference type="Proteomes" id="UP000255014"/>
    </source>
</evidence>
<keyword evidence="1 4" id="KW-0560">Oxidoreductase</keyword>
<dbReference type="EMBL" id="UFTT01000002">
    <property type="protein sequence ID" value="SUV63647.1"/>
    <property type="molecule type" value="Genomic_DNA"/>
</dbReference>
<feature type="domain" description="FAD-binding" evidence="3">
    <location>
        <begin position="3"/>
        <end position="147"/>
    </location>
</feature>
<sequence>MKIVCLGGGPAGLYFGLLMKLQDPANEVTVIERNRPYDTFGWGVVFSDATMDNLRQADPVSAKTIGDAFNHWDDIEIHYRDRSIRTSGHGFIGIGRKHLLNILQARCEEVGVKLVFETFVQDDQALARDYDADLVIAADGINSVVRTR</sequence>
<dbReference type="EC" id="1.-.-.-" evidence="4"/>
<dbReference type="AlphaFoldDB" id="A0A0E8FR50"/>
<proteinExistence type="predicted"/>
<dbReference type="SUPFAM" id="SSF51905">
    <property type="entry name" value="FAD/NAD(P)-binding domain"/>
    <property type="match status" value="1"/>
</dbReference>
<reference evidence="4 5" key="1">
    <citation type="submission" date="2018-06" db="EMBL/GenBank/DDBJ databases">
        <authorList>
            <consortium name="Pathogen Informatics"/>
            <person name="Doyle S."/>
        </authorList>
    </citation>
    <scope>NUCLEOTIDE SEQUENCE [LARGE SCALE GENOMIC DNA]</scope>
    <source>
        <strain evidence="4 5">NCTC10911</strain>
    </source>
</reference>
<dbReference type="InterPro" id="IPR036188">
    <property type="entry name" value="FAD/NAD-bd_sf"/>
</dbReference>
<name>A0A0E8FR50_BORPT</name>
<dbReference type="GO" id="GO:0016491">
    <property type="term" value="F:oxidoreductase activity"/>
    <property type="evidence" value="ECO:0007669"/>
    <property type="project" value="UniProtKB-KW"/>
</dbReference>